<dbReference type="RefSeq" id="WP_150088533.1">
    <property type="nucleotide sequence ID" value="NZ_VWSF01000007.1"/>
</dbReference>
<organism evidence="4 5">
    <name type="scientific">Adhaeribacter rhizoryzae</name>
    <dbReference type="NCBI Taxonomy" id="2607907"/>
    <lineage>
        <taxon>Bacteria</taxon>
        <taxon>Pseudomonadati</taxon>
        <taxon>Bacteroidota</taxon>
        <taxon>Cytophagia</taxon>
        <taxon>Cytophagales</taxon>
        <taxon>Hymenobacteraceae</taxon>
        <taxon>Adhaeribacter</taxon>
    </lineage>
</organism>
<dbReference type="Gene3D" id="1.20.120.450">
    <property type="entry name" value="dinb family like domain"/>
    <property type="match status" value="1"/>
</dbReference>
<name>A0A5M6DJE4_9BACT</name>
<dbReference type="Pfam" id="PF05163">
    <property type="entry name" value="DinB"/>
    <property type="match status" value="1"/>
</dbReference>
<protein>
    <submittedName>
        <fullName evidence="4">Damage-inducible protein DinB</fullName>
    </submittedName>
</protein>
<evidence type="ECO:0000313" key="4">
    <source>
        <dbReference type="EMBL" id="KAA5546486.1"/>
    </source>
</evidence>
<dbReference type="Proteomes" id="UP000323426">
    <property type="component" value="Unassembled WGS sequence"/>
</dbReference>
<proteinExistence type="inferred from homology"/>
<dbReference type="PANTHER" id="PTHR37302">
    <property type="entry name" value="SLR1116 PROTEIN"/>
    <property type="match status" value="1"/>
</dbReference>
<evidence type="ECO:0000256" key="3">
    <source>
        <dbReference type="PIRSR" id="PIRSR607837-1"/>
    </source>
</evidence>
<comment type="similarity">
    <text evidence="1">Belongs to the DinB family.</text>
</comment>
<feature type="binding site" evidence="3">
    <location>
        <position position="123"/>
    </location>
    <ligand>
        <name>a divalent metal cation</name>
        <dbReference type="ChEBI" id="CHEBI:60240"/>
    </ligand>
</feature>
<dbReference type="InterPro" id="IPR007837">
    <property type="entry name" value="DinB"/>
</dbReference>
<gene>
    <name evidence="4" type="ORF">F0145_11390</name>
</gene>
<accession>A0A5M6DJE4</accession>
<keyword evidence="2 3" id="KW-0479">Metal-binding</keyword>
<feature type="binding site" evidence="3">
    <location>
        <position position="127"/>
    </location>
    <ligand>
        <name>a divalent metal cation</name>
        <dbReference type="ChEBI" id="CHEBI:60240"/>
    </ligand>
</feature>
<comment type="caution">
    <text evidence="4">The sequence shown here is derived from an EMBL/GenBank/DDBJ whole genome shotgun (WGS) entry which is preliminary data.</text>
</comment>
<keyword evidence="5" id="KW-1185">Reference proteome</keyword>
<evidence type="ECO:0000256" key="2">
    <source>
        <dbReference type="ARBA" id="ARBA00022723"/>
    </source>
</evidence>
<dbReference type="PANTHER" id="PTHR37302:SF3">
    <property type="entry name" value="DAMAGE-INDUCIBLE PROTEIN DINB"/>
    <property type="match status" value="1"/>
</dbReference>
<dbReference type="EMBL" id="VWSF01000007">
    <property type="protein sequence ID" value="KAA5546486.1"/>
    <property type="molecule type" value="Genomic_DNA"/>
</dbReference>
<reference evidence="4 5" key="1">
    <citation type="submission" date="2019-09" db="EMBL/GenBank/DDBJ databases">
        <title>Genome sequence and assembly of Adhaeribacter sp.</title>
        <authorList>
            <person name="Chhetri G."/>
        </authorList>
    </citation>
    <scope>NUCLEOTIDE SEQUENCE [LARGE SCALE GENOMIC DNA]</scope>
    <source>
        <strain evidence="4 5">DK36</strain>
    </source>
</reference>
<sequence>MINKSSTLEKLAAYNYWANDRLLQHLENMPGEIPETTLQLFSHVINAQVIWLSRLENIPVLLPLFETHTLSQCRELHETTSEQFQEYATLNVPELETEVIYTNTKGEGFSTSIHDILMQVFNHGTYHRAQVARDLRQHNLEPINTDYITYVRSN</sequence>
<feature type="binding site" evidence="3">
    <location>
        <position position="43"/>
    </location>
    <ligand>
        <name>a divalent metal cation</name>
        <dbReference type="ChEBI" id="CHEBI:60240"/>
    </ligand>
</feature>
<evidence type="ECO:0000313" key="5">
    <source>
        <dbReference type="Proteomes" id="UP000323426"/>
    </source>
</evidence>
<evidence type="ECO:0000256" key="1">
    <source>
        <dbReference type="ARBA" id="ARBA00008635"/>
    </source>
</evidence>
<dbReference type="SUPFAM" id="SSF109854">
    <property type="entry name" value="DinB/YfiT-like putative metalloenzymes"/>
    <property type="match status" value="1"/>
</dbReference>
<dbReference type="InterPro" id="IPR034660">
    <property type="entry name" value="DinB/YfiT-like"/>
</dbReference>
<dbReference type="GO" id="GO:0046872">
    <property type="term" value="F:metal ion binding"/>
    <property type="evidence" value="ECO:0007669"/>
    <property type="project" value="UniProtKB-KW"/>
</dbReference>
<dbReference type="AlphaFoldDB" id="A0A5M6DJE4"/>